<feature type="transmembrane region" description="Helical" evidence="1">
    <location>
        <begin position="181"/>
        <end position="199"/>
    </location>
</feature>
<proteinExistence type="predicted"/>
<name>A0A6N9NE83_9FLAO</name>
<feature type="transmembrane region" description="Helical" evidence="1">
    <location>
        <begin position="139"/>
        <end position="165"/>
    </location>
</feature>
<organism evidence="2 3">
    <name type="scientific">Acidiluteibacter ferrifornacis</name>
    <dbReference type="NCBI Taxonomy" id="2692424"/>
    <lineage>
        <taxon>Bacteria</taxon>
        <taxon>Pseudomonadati</taxon>
        <taxon>Bacteroidota</taxon>
        <taxon>Flavobacteriia</taxon>
        <taxon>Flavobacteriales</taxon>
        <taxon>Cryomorphaceae</taxon>
        <taxon>Acidiluteibacter</taxon>
    </lineage>
</organism>
<keyword evidence="1" id="KW-0472">Membrane</keyword>
<evidence type="ECO:0000256" key="1">
    <source>
        <dbReference type="SAM" id="Phobius"/>
    </source>
</evidence>
<keyword evidence="1" id="KW-0812">Transmembrane</keyword>
<dbReference type="EMBL" id="WWNE01000003">
    <property type="protein sequence ID" value="NBG64936.1"/>
    <property type="molecule type" value="Genomic_DNA"/>
</dbReference>
<dbReference type="RefSeq" id="WP_160631552.1">
    <property type="nucleotide sequence ID" value="NZ_WWNE01000003.1"/>
</dbReference>
<comment type="caution">
    <text evidence="2">The sequence shown here is derived from an EMBL/GenBank/DDBJ whole genome shotgun (WGS) entry which is preliminary data.</text>
</comment>
<dbReference type="AlphaFoldDB" id="A0A6N9NE83"/>
<protein>
    <recommendedName>
        <fullName evidence="4">Glycosyltransferase RgtA/B/C/D-like domain-containing protein</fullName>
    </recommendedName>
</protein>
<keyword evidence="3" id="KW-1185">Reference proteome</keyword>
<reference evidence="2 3" key="1">
    <citation type="submission" date="2019-12" db="EMBL/GenBank/DDBJ databases">
        <authorList>
            <person name="Zhao J."/>
        </authorList>
    </citation>
    <scope>NUCLEOTIDE SEQUENCE [LARGE SCALE GENOMIC DNA]</scope>
    <source>
        <strain evidence="2 3">S-15</strain>
    </source>
</reference>
<accession>A0A6N9NE83</accession>
<evidence type="ECO:0000313" key="2">
    <source>
        <dbReference type="EMBL" id="NBG64936.1"/>
    </source>
</evidence>
<feature type="transmembrane region" description="Helical" evidence="1">
    <location>
        <begin position="80"/>
        <end position="100"/>
    </location>
</feature>
<evidence type="ECO:0008006" key="4">
    <source>
        <dbReference type="Google" id="ProtNLM"/>
    </source>
</evidence>
<dbReference type="Proteomes" id="UP000470771">
    <property type="component" value="Unassembled WGS sequence"/>
</dbReference>
<feature type="transmembrane region" description="Helical" evidence="1">
    <location>
        <begin position="106"/>
        <end position="127"/>
    </location>
</feature>
<evidence type="ECO:0000313" key="3">
    <source>
        <dbReference type="Proteomes" id="UP000470771"/>
    </source>
</evidence>
<keyword evidence="1" id="KW-1133">Transmembrane helix</keyword>
<gene>
    <name evidence="2" type="ORF">GQN54_02325</name>
</gene>
<sequence>MFYHKGLYFEFIPGDLGDARFNNIVLEHGYLFLINKVDWFWNAHYIYPSKLVIARSDNLLGTLPIYAASRFIGFDRYTAFQLWFIVLHALNYIFCFWVVNKLFKNSIIAAIGAYVFAFGIFNIGQIYHAQIFARLMLPLIFYCGIYLGFFDLYSILFLVIGYFLIYRDFSLFKKMPIRKDSIIYISSIAVSLASLYTLFKPYSLFQKKQE</sequence>